<dbReference type="PANTHER" id="PTHR42878:SF15">
    <property type="entry name" value="BACTERIOPHYTOCHROME"/>
    <property type="match status" value="1"/>
</dbReference>
<keyword evidence="9" id="KW-1185">Reference proteome</keyword>
<feature type="domain" description="Histidine kinase" evidence="7">
    <location>
        <begin position="207"/>
        <end position="422"/>
    </location>
</feature>
<dbReference type="EC" id="2.7.13.3" evidence="2"/>
<name>A0A6V8NBM3_9BACT</name>
<protein>
    <recommendedName>
        <fullName evidence="2">histidine kinase</fullName>
        <ecNumber evidence="2">2.7.13.3</ecNumber>
    </recommendedName>
</protein>
<dbReference type="InterPro" id="IPR050351">
    <property type="entry name" value="BphY/WalK/GraS-like"/>
</dbReference>
<dbReference type="InterPro" id="IPR036097">
    <property type="entry name" value="HisK_dim/P_sf"/>
</dbReference>
<dbReference type="SMART" id="SM00065">
    <property type="entry name" value="GAF"/>
    <property type="match status" value="1"/>
</dbReference>
<evidence type="ECO:0000313" key="8">
    <source>
        <dbReference type="EMBL" id="GFO69916.1"/>
    </source>
</evidence>
<dbReference type="EMBL" id="BLXZ01000007">
    <property type="protein sequence ID" value="GFO69916.1"/>
    <property type="molecule type" value="Genomic_DNA"/>
</dbReference>
<dbReference type="InterPro" id="IPR029016">
    <property type="entry name" value="GAF-like_dom_sf"/>
</dbReference>
<dbReference type="PROSITE" id="PS50109">
    <property type="entry name" value="HIS_KIN"/>
    <property type="match status" value="1"/>
</dbReference>
<dbReference type="InterPro" id="IPR036890">
    <property type="entry name" value="HATPase_C_sf"/>
</dbReference>
<feature type="coiled-coil region" evidence="6">
    <location>
        <begin position="153"/>
        <end position="200"/>
    </location>
</feature>
<dbReference type="Proteomes" id="UP000587586">
    <property type="component" value="Unassembled WGS sequence"/>
</dbReference>
<reference evidence="9" key="1">
    <citation type="submission" date="2020-06" db="EMBL/GenBank/DDBJ databases">
        <title>Draft genomic sequecing of Geomonas sp. Red745.</title>
        <authorList>
            <person name="Itoh H."/>
            <person name="Xu Z.X."/>
            <person name="Ushijima N."/>
            <person name="Masuda Y."/>
            <person name="Shiratori Y."/>
            <person name="Senoo K."/>
        </authorList>
    </citation>
    <scope>NUCLEOTIDE SEQUENCE [LARGE SCALE GENOMIC DNA]</scope>
    <source>
        <strain evidence="9">Red745</strain>
    </source>
</reference>
<comment type="catalytic activity">
    <reaction evidence="1">
        <text>ATP + protein L-histidine = ADP + protein N-phospho-L-histidine.</text>
        <dbReference type="EC" id="2.7.13.3"/>
    </reaction>
</comment>
<dbReference type="SUPFAM" id="SSF55781">
    <property type="entry name" value="GAF domain-like"/>
    <property type="match status" value="1"/>
</dbReference>
<evidence type="ECO:0000256" key="4">
    <source>
        <dbReference type="ARBA" id="ARBA00022679"/>
    </source>
</evidence>
<dbReference type="SUPFAM" id="SSF47384">
    <property type="entry name" value="Homodimeric domain of signal transducing histidine kinase"/>
    <property type="match status" value="1"/>
</dbReference>
<dbReference type="InterPro" id="IPR004358">
    <property type="entry name" value="Sig_transdc_His_kin-like_C"/>
</dbReference>
<evidence type="ECO:0000256" key="1">
    <source>
        <dbReference type="ARBA" id="ARBA00000085"/>
    </source>
</evidence>
<dbReference type="FunFam" id="3.30.565.10:FF:000006">
    <property type="entry name" value="Sensor histidine kinase WalK"/>
    <property type="match status" value="1"/>
</dbReference>
<accession>A0A6V8NBM3</accession>
<dbReference type="InterPro" id="IPR003018">
    <property type="entry name" value="GAF"/>
</dbReference>
<keyword evidence="5" id="KW-0418">Kinase</keyword>
<dbReference type="AlphaFoldDB" id="A0A6V8NBM3"/>
<dbReference type="Gene3D" id="3.30.565.10">
    <property type="entry name" value="Histidine kinase-like ATPase, C-terminal domain"/>
    <property type="match status" value="1"/>
</dbReference>
<dbReference type="InterPro" id="IPR003661">
    <property type="entry name" value="HisK_dim/P_dom"/>
</dbReference>
<dbReference type="GO" id="GO:0000156">
    <property type="term" value="F:phosphorelay response regulator activity"/>
    <property type="evidence" value="ECO:0007669"/>
    <property type="project" value="TreeGrafter"/>
</dbReference>
<dbReference type="GO" id="GO:0007234">
    <property type="term" value="P:osmosensory signaling via phosphorelay pathway"/>
    <property type="evidence" value="ECO:0007669"/>
    <property type="project" value="TreeGrafter"/>
</dbReference>
<keyword evidence="4" id="KW-0808">Transferase</keyword>
<dbReference type="PRINTS" id="PR00344">
    <property type="entry name" value="BCTRLSENSOR"/>
</dbReference>
<proteinExistence type="predicted"/>
<dbReference type="SMART" id="SM00388">
    <property type="entry name" value="HisKA"/>
    <property type="match status" value="1"/>
</dbReference>
<organism evidence="8 9">
    <name type="scientific">Geomonas limicola</name>
    <dbReference type="NCBI Taxonomy" id="2740186"/>
    <lineage>
        <taxon>Bacteria</taxon>
        <taxon>Pseudomonadati</taxon>
        <taxon>Thermodesulfobacteriota</taxon>
        <taxon>Desulfuromonadia</taxon>
        <taxon>Geobacterales</taxon>
        <taxon>Geobacteraceae</taxon>
        <taxon>Geomonas</taxon>
    </lineage>
</organism>
<gene>
    <name evidence="8" type="ORF">GMLC_34950</name>
</gene>
<sequence>MMLTDATVQKRTEEALATLRKLSASLHATASLESILDQVARETQQLLRAENCLVALCSPDGFSSYRYLRQGSAAACQRVWQPGPELPGRVVFSAQPYLSIDAEHDPHIDPCLAGRHGVRNVISTPLLASDGNMIGYLEAQNKLDGAVFSGFDLEQLNSVAQIAAQAAKNAQDLQKMTKDASELEQRVAERTAQLQEVNEELDAFAFSVSHGLRAPLRAIVSFASILQDQHEGGGDPERDAFLGRIIAVGQDMDQLIQDLLSYSRLSSDEMALQTVRLDAVLQEAVDQLSRAGQSGNIELHGAIEWPAVHGNFTVLVQVVWNLLSNALKYVAPGVQPRVQVWADLVQDTVRLWVQDNGIGIAMENQERIFQVFERLHGVESYPGTGIGLAIARKAVQRHGGRIGVISRLGAGSRFWIELPAALEDR</sequence>
<dbReference type="GO" id="GO:0000155">
    <property type="term" value="F:phosphorelay sensor kinase activity"/>
    <property type="evidence" value="ECO:0007669"/>
    <property type="project" value="InterPro"/>
</dbReference>
<dbReference type="Gene3D" id="3.30.450.40">
    <property type="match status" value="1"/>
</dbReference>
<dbReference type="InterPro" id="IPR005467">
    <property type="entry name" value="His_kinase_dom"/>
</dbReference>
<evidence type="ECO:0000256" key="2">
    <source>
        <dbReference type="ARBA" id="ARBA00012438"/>
    </source>
</evidence>
<dbReference type="Pfam" id="PF00512">
    <property type="entry name" value="HisKA"/>
    <property type="match status" value="1"/>
</dbReference>
<dbReference type="SMART" id="SM00387">
    <property type="entry name" value="HATPase_c"/>
    <property type="match status" value="1"/>
</dbReference>
<dbReference type="SUPFAM" id="SSF55874">
    <property type="entry name" value="ATPase domain of HSP90 chaperone/DNA topoisomerase II/histidine kinase"/>
    <property type="match status" value="1"/>
</dbReference>
<evidence type="ECO:0000313" key="9">
    <source>
        <dbReference type="Proteomes" id="UP000587586"/>
    </source>
</evidence>
<dbReference type="Gene3D" id="1.10.287.130">
    <property type="match status" value="1"/>
</dbReference>
<keyword evidence="6" id="KW-0175">Coiled coil</keyword>
<dbReference type="CDD" id="cd00082">
    <property type="entry name" value="HisKA"/>
    <property type="match status" value="1"/>
</dbReference>
<dbReference type="Pfam" id="PF01590">
    <property type="entry name" value="GAF"/>
    <property type="match status" value="1"/>
</dbReference>
<dbReference type="InterPro" id="IPR003594">
    <property type="entry name" value="HATPase_dom"/>
</dbReference>
<keyword evidence="3" id="KW-0597">Phosphoprotein</keyword>
<dbReference type="Pfam" id="PF02518">
    <property type="entry name" value="HATPase_c"/>
    <property type="match status" value="1"/>
</dbReference>
<evidence type="ECO:0000256" key="3">
    <source>
        <dbReference type="ARBA" id="ARBA00022553"/>
    </source>
</evidence>
<dbReference type="PANTHER" id="PTHR42878">
    <property type="entry name" value="TWO-COMPONENT HISTIDINE KINASE"/>
    <property type="match status" value="1"/>
</dbReference>
<comment type="caution">
    <text evidence="8">The sequence shown here is derived from an EMBL/GenBank/DDBJ whole genome shotgun (WGS) entry which is preliminary data.</text>
</comment>
<evidence type="ECO:0000256" key="6">
    <source>
        <dbReference type="SAM" id="Coils"/>
    </source>
</evidence>
<dbReference type="GO" id="GO:0030295">
    <property type="term" value="F:protein kinase activator activity"/>
    <property type="evidence" value="ECO:0007669"/>
    <property type="project" value="TreeGrafter"/>
</dbReference>
<evidence type="ECO:0000256" key="5">
    <source>
        <dbReference type="ARBA" id="ARBA00022777"/>
    </source>
</evidence>
<evidence type="ECO:0000259" key="7">
    <source>
        <dbReference type="PROSITE" id="PS50109"/>
    </source>
</evidence>